<feature type="non-terminal residue" evidence="1">
    <location>
        <position position="269"/>
    </location>
</feature>
<dbReference type="SUPFAM" id="SSF51735">
    <property type="entry name" value="NAD(P)-binding Rossmann-fold domains"/>
    <property type="match status" value="1"/>
</dbReference>
<dbReference type="EMBL" id="BART01029084">
    <property type="protein sequence ID" value="GAG96907.1"/>
    <property type="molecule type" value="Genomic_DNA"/>
</dbReference>
<name>X1CVB5_9ZZZZ</name>
<feature type="non-terminal residue" evidence="1">
    <location>
        <position position="1"/>
    </location>
</feature>
<comment type="caution">
    <text evidence="1">The sequence shown here is derived from an EMBL/GenBank/DDBJ whole genome shotgun (WGS) entry which is preliminary data.</text>
</comment>
<gene>
    <name evidence="1" type="ORF">S01H4_51119</name>
</gene>
<organism evidence="1">
    <name type="scientific">marine sediment metagenome</name>
    <dbReference type="NCBI Taxonomy" id="412755"/>
    <lineage>
        <taxon>unclassified sequences</taxon>
        <taxon>metagenomes</taxon>
        <taxon>ecological metagenomes</taxon>
    </lineage>
</organism>
<evidence type="ECO:0008006" key="2">
    <source>
        <dbReference type="Google" id="ProtNLM"/>
    </source>
</evidence>
<accession>X1CVB5</accession>
<dbReference type="AlphaFoldDB" id="X1CVB5"/>
<proteinExistence type="predicted"/>
<protein>
    <recommendedName>
        <fullName evidence="2">NAD-dependent epimerase/dehydratase domain-containing protein</fullName>
    </recommendedName>
</protein>
<sequence length="269" mass="29791">LFPETEKLVGDRDGDLAPLQGRRWNAVIDTCGYVPRIVRNSARVLCNHTDLYTFISTISVFASFEKKGITEDDPVGSLEDETVEEITGETYGPLKALCEAAVEDEIPGRTLIIRPGLIVGPYDHTDRFTYWVRRCARGGDIIAPAPPGQNLQFIDARDLATWTLDMIEAGQTGIYNADGPEFPLNLGEFLQTCCTFSEQEARLVWVNETTLLNAGVSPWSQVPLWLPGPENTGAMAIDCTRAIDAGLRFRPLKTTIGDTLRWDQSRDPS</sequence>
<evidence type="ECO:0000313" key="1">
    <source>
        <dbReference type="EMBL" id="GAG96907.1"/>
    </source>
</evidence>
<reference evidence="1" key="1">
    <citation type="journal article" date="2014" name="Front. Microbiol.">
        <title>High frequency of phylogenetically diverse reductive dehalogenase-homologous genes in deep subseafloor sedimentary metagenomes.</title>
        <authorList>
            <person name="Kawai M."/>
            <person name="Futagami T."/>
            <person name="Toyoda A."/>
            <person name="Takaki Y."/>
            <person name="Nishi S."/>
            <person name="Hori S."/>
            <person name="Arai W."/>
            <person name="Tsubouchi T."/>
            <person name="Morono Y."/>
            <person name="Uchiyama I."/>
            <person name="Ito T."/>
            <person name="Fujiyama A."/>
            <person name="Inagaki F."/>
            <person name="Takami H."/>
        </authorList>
    </citation>
    <scope>NUCLEOTIDE SEQUENCE</scope>
    <source>
        <strain evidence="1">Expedition CK06-06</strain>
    </source>
</reference>
<dbReference type="InterPro" id="IPR036291">
    <property type="entry name" value="NAD(P)-bd_dom_sf"/>
</dbReference>
<dbReference type="Gene3D" id="3.40.50.720">
    <property type="entry name" value="NAD(P)-binding Rossmann-like Domain"/>
    <property type="match status" value="1"/>
</dbReference>